<keyword evidence="5" id="KW-0653">Protein transport</keyword>
<dbReference type="GO" id="GO:0006895">
    <property type="term" value="P:Golgi to endosome transport"/>
    <property type="evidence" value="ECO:0007669"/>
    <property type="project" value="TreeGrafter"/>
</dbReference>
<feature type="transmembrane region" description="Helical" evidence="9">
    <location>
        <begin position="20"/>
        <end position="42"/>
    </location>
</feature>
<dbReference type="PANTHER" id="PTHR12952">
    <property type="entry name" value="SYS1"/>
    <property type="match status" value="1"/>
</dbReference>
<evidence type="ECO:0000256" key="5">
    <source>
        <dbReference type="ARBA" id="ARBA00022927"/>
    </source>
</evidence>
<evidence type="ECO:0000256" key="2">
    <source>
        <dbReference type="ARBA" id="ARBA00008160"/>
    </source>
</evidence>
<name>T1KP09_TETUR</name>
<feature type="transmembrane region" description="Helical" evidence="9">
    <location>
        <begin position="63"/>
        <end position="85"/>
    </location>
</feature>
<dbReference type="EnsemblMetazoa" id="tetur16g02920.1">
    <property type="protein sequence ID" value="tetur16g02920.1"/>
    <property type="gene ID" value="tetur16g02920"/>
</dbReference>
<evidence type="ECO:0000256" key="6">
    <source>
        <dbReference type="ARBA" id="ARBA00022989"/>
    </source>
</evidence>
<dbReference type="HOGENOM" id="CLU_081382_2_1_1"/>
<evidence type="ECO:0000313" key="11">
    <source>
        <dbReference type="Proteomes" id="UP000015104"/>
    </source>
</evidence>
<keyword evidence="4 9" id="KW-0812">Transmembrane</keyword>
<gene>
    <name evidence="10" type="primary">107365945</name>
</gene>
<reference evidence="10" key="2">
    <citation type="submission" date="2015-06" db="UniProtKB">
        <authorList>
            <consortium name="EnsemblMetazoa"/>
        </authorList>
    </citation>
    <scope>IDENTIFICATION</scope>
</reference>
<dbReference type="PANTHER" id="PTHR12952:SF0">
    <property type="entry name" value="PROTEIN SYS1 HOMOLOG"/>
    <property type="match status" value="1"/>
</dbReference>
<keyword evidence="6 9" id="KW-1133">Transmembrane helix</keyword>
<keyword evidence="7" id="KW-0333">Golgi apparatus</keyword>
<comment type="similarity">
    <text evidence="2">Belongs to the SYS1 family.</text>
</comment>
<keyword evidence="8 9" id="KW-0472">Membrane</keyword>
<evidence type="ECO:0008006" key="12">
    <source>
        <dbReference type="Google" id="ProtNLM"/>
    </source>
</evidence>
<evidence type="ECO:0000256" key="7">
    <source>
        <dbReference type="ARBA" id="ARBA00023034"/>
    </source>
</evidence>
<comment type="subcellular location">
    <subcellularLocation>
        <location evidence="1">Golgi apparatus membrane</location>
        <topology evidence="1">Multi-pass membrane protein</topology>
    </subcellularLocation>
</comment>
<accession>T1KP09</accession>
<evidence type="ECO:0000256" key="8">
    <source>
        <dbReference type="ARBA" id="ARBA00023136"/>
    </source>
</evidence>
<dbReference type="GO" id="GO:0034067">
    <property type="term" value="P:protein localization to Golgi apparatus"/>
    <property type="evidence" value="ECO:0007669"/>
    <property type="project" value="TreeGrafter"/>
</dbReference>
<dbReference type="GO" id="GO:0000139">
    <property type="term" value="C:Golgi membrane"/>
    <property type="evidence" value="ECO:0007669"/>
    <property type="project" value="UniProtKB-SubCell"/>
</dbReference>
<dbReference type="Proteomes" id="UP000015104">
    <property type="component" value="Unassembled WGS sequence"/>
</dbReference>
<dbReference type="Pfam" id="PF09801">
    <property type="entry name" value="SYS1"/>
    <property type="match status" value="1"/>
</dbReference>
<feature type="transmembrane region" description="Helical" evidence="9">
    <location>
        <begin position="117"/>
        <end position="138"/>
    </location>
</feature>
<dbReference type="OrthoDB" id="542931at2759"/>
<dbReference type="GO" id="GO:0005802">
    <property type="term" value="C:trans-Golgi network"/>
    <property type="evidence" value="ECO:0007669"/>
    <property type="project" value="TreeGrafter"/>
</dbReference>
<proteinExistence type="inferred from homology"/>
<organism evidence="10 11">
    <name type="scientific">Tetranychus urticae</name>
    <name type="common">Two-spotted spider mite</name>
    <dbReference type="NCBI Taxonomy" id="32264"/>
    <lineage>
        <taxon>Eukaryota</taxon>
        <taxon>Metazoa</taxon>
        <taxon>Ecdysozoa</taxon>
        <taxon>Arthropoda</taxon>
        <taxon>Chelicerata</taxon>
        <taxon>Arachnida</taxon>
        <taxon>Acari</taxon>
        <taxon>Acariformes</taxon>
        <taxon>Trombidiformes</taxon>
        <taxon>Prostigmata</taxon>
        <taxon>Eleutherengona</taxon>
        <taxon>Raphignathae</taxon>
        <taxon>Tetranychoidea</taxon>
        <taxon>Tetranychidae</taxon>
        <taxon>Tetranychus</taxon>
    </lineage>
</organism>
<dbReference type="InterPro" id="IPR019185">
    <property type="entry name" value="Integral_membrane_SYS1-rel"/>
</dbReference>
<dbReference type="STRING" id="32264.T1KP09"/>
<reference evidence="11" key="1">
    <citation type="submission" date="2011-08" db="EMBL/GenBank/DDBJ databases">
        <authorList>
            <person name="Rombauts S."/>
        </authorList>
    </citation>
    <scope>NUCLEOTIDE SEQUENCE</scope>
    <source>
        <strain evidence="11">London</strain>
    </source>
</reference>
<dbReference type="AlphaFoldDB" id="T1KP09"/>
<keyword evidence="3" id="KW-0813">Transport</keyword>
<dbReference type="GO" id="GO:0043001">
    <property type="term" value="P:Golgi to plasma membrane protein transport"/>
    <property type="evidence" value="ECO:0007669"/>
    <property type="project" value="TreeGrafter"/>
</dbReference>
<dbReference type="eggNOG" id="KOG4697">
    <property type="taxonomic scope" value="Eukaryota"/>
</dbReference>
<dbReference type="EMBL" id="CAEY01000282">
    <property type="status" value="NOT_ANNOTATED_CDS"/>
    <property type="molecule type" value="Genomic_DNA"/>
</dbReference>
<protein>
    <recommendedName>
        <fullName evidence="12">Protein SYS1 homolog</fullName>
    </recommendedName>
</protein>
<evidence type="ECO:0000256" key="4">
    <source>
        <dbReference type="ARBA" id="ARBA00022692"/>
    </source>
</evidence>
<dbReference type="OMA" id="EYEMVGM"/>
<sequence length="155" mass="17709">MTGKFRLTVWDPILITSQILTIQALFYTSLAILIYVVDCIYVESPSLTHIFTYQIMTIKSGHNILIILSYLINAVCGSFYLWYFVGRAKPCLDYSATCYVVHLIVSWVYNGYFPNTWSWWILNVISASLMCIFGEYLCMQTEIKAIPLLSSGADV</sequence>
<evidence type="ECO:0000256" key="1">
    <source>
        <dbReference type="ARBA" id="ARBA00004653"/>
    </source>
</evidence>
<keyword evidence="11" id="KW-1185">Reference proteome</keyword>
<evidence type="ECO:0000256" key="9">
    <source>
        <dbReference type="SAM" id="Phobius"/>
    </source>
</evidence>
<evidence type="ECO:0000313" key="10">
    <source>
        <dbReference type="EnsemblMetazoa" id="tetur16g02920.1"/>
    </source>
</evidence>
<evidence type="ECO:0000256" key="3">
    <source>
        <dbReference type="ARBA" id="ARBA00022448"/>
    </source>
</evidence>
<dbReference type="GO" id="GO:0005829">
    <property type="term" value="C:cytosol"/>
    <property type="evidence" value="ECO:0007669"/>
    <property type="project" value="GOC"/>
</dbReference>
<dbReference type="KEGG" id="tut:107365945"/>